<name>S3DS32_GLAL2</name>
<evidence type="ECO:0000313" key="2">
    <source>
        <dbReference type="EMBL" id="EPE34761.1"/>
    </source>
</evidence>
<proteinExistence type="predicted"/>
<sequence>MSHALILGVSGISGWSILNQIQEYPTKSTFSRITGTTNRPFSLQQARIAPDPRINLISGIDFTKSVPEVVRLLKEKISDVSTVSHVFFTAYIATDDFESLRKVNTSLLETAIRSIEEVSKDLKVVILQTGGKGYGLEFPKEVNIAPPLREDMPRIPQPYQDKIFYYTQYDLLTELSKGKSWTFTEIRPDGIVGFVPGSNAMNMAQGIALYLSLYKEVNGVGATVPFPGFEHGYNSTHSDTFQDVLARMEIFAATNPQKCGNGGIFNIADGDTVTWAQVWPKICTYFDLIGRGPKPDSQPMEAFVKENAKAWGAMVEKHGLDPSGMKFQNWAHVHFMLVQFDFDRQYDLSRAREVGFMESIDTAQGYFTAWDRMKAAKIFP</sequence>
<dbReference type="GeneID" id="19469502"/>
<dbReference type="EMBL" id="KE145356">
    <property type="protein sequence ID" value="EPE34761.1"/>
    <property type="molecule type" value="Genomic_DNA"/>
</dbReference>
<dbReference type="CDD" id="cd08948">
    <property type="entry name" value="5beta-POR_like_SDR_a"/>
    <property type="match status" value="1"/>
</dbReference>
<dbReference type="HOGENOM" id="CLU_030125_2_0_1"/>
<dbReference type="KEGG" id="glz:GLAREA_10455"/>
<dbReference type="InterPro" id="IPR055222">
    <property type="entry name" value="PRISE-like_Rossmann-fold"/>
</dbReference>
<dbReference type="AlphaFoldDB" id="S3DS32"/>
<dbReference type="OrthoDB" id="1731983at2759"/>
<dbReference type="PANTHER" id="PTHR32487">
    <property type="entry name" value="3-OXO-DELTA(4,5)-STEROID 5-BETA-REDUCTASE"/>
    <property type="match status" value="1"/>
</dbReference>
<dbReference type="RefSeq" id="XP_008078696.1">
    <property type="nucleotide sequence ID" value="XM_008080505.1"/>
</dbReference>
<feature type="domain" description="PRISE-like Rossmann-fold" evidence="1">
    <location>
        <begin position="4"/>
        <end position="380"/>
    </location>
</feature>
<dbReference type="Pfam" id="PF22917">
    <property type="entry name" value="PRISE"/>
    <property type="match status" value="1"/>
</dbReference>
<dbReference type="Proteomes" id="UP000016922">
    <property type="component" value="Unassembled WGS sequence"/>
</dbReference>
<accession>S3DS32</accession>
<protein>
    <submittedName>
        <fullName evidence="2">NAD(P)-binding Rossmann-fold containing protein</fullName>
    </submittedName>
</protein>
<dbReference type="eggNOG" id="ENOG502RI8T">
    <property type="taxonomic scope" value="Eukaryota"/>
</dbReference>
<dbReference type="SUPFAM" id="SSF51735">
    <property type="entry name" value="NAD(P)-binding Rossmann-fold domains"/>
    <property type="match status" value="1"/>
</dbReference>
<dbReference type="InterPro" id="IPR036291">
    <property type="entry name" value="NAD(P)-bd_dom_sf"/>
</dbReference>
<gene>
    <name evidence="2" type="ORF">GLAREA_10455</name>
</gene>
<evidence type="ECO:0000313" key="3">
    <source>
        <dbReference type="Proteomes" id="UP000016922"/>
    </source>
</evidence>
<evidence type="ECO:0000259" key="1">
    <source>
        <dbReference type="Pfam" id="PF22917"/>
    </source>
</evidence>
<keyword evidence="3" id="KW-1185">Reference proteome</keyword>
<dbReference type="Gene3D" id="3.40.50.720">
    <property type="entry name" value="NAD(P)-binding Rossmann-like Domain"/>
    <property type="match status" value="1"/>
</dbReference>
<reference evidence="2 3" key="1">
    <citation type="journal article" date="2013" name="BMC Genomics">
        <title>Genomics-driven discovery of the pneumocandin biosynthetic gene cluster in the fungus Glarea lozoyensis.</title>
        <authorList>
            <person name="Chen L."/>
            <person name="Yue Q."/>
            <person name="Zhang X."/>
            <person name="Xiang M."/>
            <person name="Wang C."/>
            <person name="Li S."/>
            <person name="Che Y."/>
            <person name="Ortiz-Lopez F.J."/>
            <person name="Bills G.F."/>
            <person name="Liu X."/>
            <person name="An Z."/>
        </authorList>
    </citation>
    <scope>NUCLEOTIDE SEQUENCE [LARGE SCALE GENOMIC DNA]</scope>
    <source>
        <strain evidence="3">ATCC 20868 / MF5171</strain>
    </source>
</reference>
<dbReference type="OMA" id="ISGWSLM"/>
<organism evidence="2 3">
    <name type="scientific">Glarea lozoyensis (strain ATCC 20868 / MF5171)</name>
    <dbReference type="NCBI Taxonomy" id="1116229"/>
    <lineage>
        <taxon>Eukaryota</taxon>
        <taxon>Fungi</taxon>
        <taxon>Dikarya</taxon>
        <taxon>Ascomycota</taxon>
        <taxon>Pezizomycotina</taxon>
        <taxon>Leotiomycetes</taxon>
        <taxon>Helotiales</taxon>
        <taxon>Helotiaceae</taxon>
        <taxon>Glarea</taxon>
    </lineage>
</organism>
<dbReference type="PANTHER" id="PTHR32487:SF8">
    <property type="entry name" value="NAD-DEPENDENT EPIMERASE_DEHYDRATASE DOMAIN-CONTAINING PROTEIN"/>
    <property type="match status" value="1"/>
</dbReference>